<keyword evidence="7" id="KW-0406">Ion transport</keyword>
<evidence type="ECO:0000256" key="6">
    <source>
        <dbReference type="ARBA" id="ARBA00023004"/>
    </source>
</evidence>
<dbReference type="InterPro" id="IPR012910">
    <property type="entry name" value="Plug_dom"/>
</dbReference>
<feature type="domain" description="TonB-dependent receptor plug" evidence="15">
    <location>
        <begin position="54"/>
        <end position="156"/>
    </location>
</feature>
<evidence type="ECO:0000256" key="11">
    <source>
        <dbReference type="PROSITE-ProRule" id="PRU01360"/>
    </source>
</evidence>
<evidence type="ECO:0000256" key="2">
    <source>
        <dbReference type="ARBA" id="ARBA00022448"/>
    </source>
</evidence>
<dbReference type="PANTHER" id="PTHR32552:SF81">
    <property type="entry name" value="TONB-DEPENDENT OUTER MEMBRANE RECEPTOR"/>
    <property type="match status" value="1"/>
</dbReference>
<evidence type="ECO:0000259" key="15">
    <source>
        <dbReference type="Pfam" id="PF07715"/>
    </source>
</evidence>
<evidence type="ECO:0000256" key="8">
    <source>
        <dbReference type="ARBA" id="ARBA00023077"/>
    </source>
</evidence>
<evidence type="ECO:0000256" key="13">
    <source>
        <dbReference type="SAM" id="SignalP"/>
    </source>
</evidence>
<evidence type="ECO:0000256" key="1">
    <source>
        <dbReference type="ARBA" id="ARBA00004571"/>
    </source>
</evidence>
<comment type="caution">
    <text evidence="16">The sequence shown here is derived from an EMBL/GenBank/DDBJ whole genome shotgun (WGS) entry which is preliminary data.</text>
</comment>
<dbReference type="SUPFAM" id="SSF56935">
    <property type="entry name" value="Porins"/>
    <property type="match status" value="1"/>
</dbReference>
<keyword evidence="8 12" id="KW-0798">TonB box</keyword>
<dbReference type="PROSITE" id="PS51257">
    <property type="entry name" value="PROKAR_LIPOPROTEIN"/>
    <property type="match status" value="1"/>
</dbReference>
<evidence type="ECO:0000256" key="9">
    <source>
        <dbReference type="ARBA" id="ARBA00023136"/>
    </source>
</evidence>
<evidence type="ECO:0000256" key="10">
    <source>
        <dbReference type="ARBA" id="ARBA00023237"/>
    </source>
</evidence>
<name>A0ABT5L4T1_9ALTE</name>
<dbReference type="Pfam" id="PF00593">
    <property type="entry name" value="TonB_dep_Rec_b-barrel"/>
    <property type="match status" value="1"/>
</dbReference>
<feature type="domain" description="TonB-dependent receptor-like beta-barrel" evidence="14">
    <location>
        <begin position="260"/>
        <end position="736"/>
    </location>
</feature>
<feature type="chain" id="PRO_5045328532" evidence="13">
    <location>
        <begin position="24"/>
        <end position="780"/>
    </location>
</feature>
<keyword evidence="10 11" id="KW-0998">Cell outer membrane</keyword>
<organism evidence="16 17">
    <name type="scientific">Alteromonas gilva</name>
    <dbReference type="NCBI Taxonomy" id="2987522"/>
    <lineage>
        <taxon>Bacteria</taxon>
        <taxon>Pseudomonadati</taxon>
        <taxon>Pseudomonadota</taxon>
        <taxon>Gammaproteobacteria</taxon>
        <taxon>Alteromonadales</taxon>
        <taxon>Alteromonadaceae</taxon>
        <taxon>Alteromonas/Salinimonas group</taxon>
        <taxon>Alteromonas</taxon>
    </lineage>
</organism>
<dbReference type="PANTHER" id="PTHR32552">
    <property type="entry name" value="FERRICHROME IRON RECEPTOR-RELATED"/>
    <property type="match status" value="1"/>
</dbReference>
<comment type="similarity">
    <text evidence="11 12">Belongs to the TonB-dependent receptor family.</text>
</comment>
<keyword evidence="4" id="KW-0410">Iron transport</keyword>
<dbReference type="Proteomes" id="UP001218788">
    <property type="component" value="Unassembled WGS sequence"/>
</dbReference>
<protein>
    <submittedName>
        <fullName evidence="16">TonB-dependent receptor</fullName>
    </submittedName>
</protein>
<feature type="signal peptide" evidence="13">
    <location>
        <begin position="1"/>
        <end position="23"/>
    </location>
</feature>
<dbReference type="Pfam" id="PF07715">
    <property type="entry name" value="Plug"/>
    <property type="match status" value="1"/>
</dbReference>
<keyword evidence="3 11" id="KW-1134">Transmembrane beta strand</keyword>
<keyword evidence="17" id="KW-1185">Reference proteome</keyword>
<keyword evidence="2 11" id="KW-0813">Transport</keyword>
<evidence type="ECO:0000256" key="5">
    <source>
        <dbReference type="ARBA" id="ARBA00022692"/>
    </source>
</evidence>
<proteinExistence type="inferred from homology"/>
<gene>
    <name evidence="16" type="ORF">OIK42_14010</name>
</gene>
<dbReference type="EMBL" id="JAQQXP010000002">
    <property type="protein sequence ID" value="MDC8831868.1"/>
    <property type="molecule type" value="Genomic_DNA"/>
</dbReference>
<accession>A0ABT5L4T1</accession>
<dbReference type="InterPro" id="IPR000531">
    <property type="entry name" value="Beta-barrel_TonB"/>
</dbReference>
<dbReference type="PROSITE" id="PS52016">
    <property type="entry name" value="TONB_DEPENDENT_REC_3"/>
    <property type="match status" value="1"/>
</dbReference>
<evidence type="ECO:0000313" key="17">
    <source>
        <dbReference type="Proteomes" id="UP001218788"/>
    </source>
</evidence>
<dbReference type="RefSeq" id="WP_273641649.1">
    <property type="nucleotide sequence ID" value="NZ_JAQQXP010000002.1"/>
</dbReference>
<evidence type="ECO:0000259" key="14">
    <source>
        <dbReference type="Pfam" id="PF00593"/>
    </source>
</evidence>
<keyword evidence="6" id="KW-0408">Iron</keyword>
<keyword evidence="9 11" id="KW-0472">Membrane</keyword>
<reference evidence="16 17" key="1">
    <citation type="submission" date="2022-10" db="EMBL/GenBank/DDBJ databases">
        <title>Alteromonas sp. chi3 Genome sequencing.</title>
        <authorList>
            <person name="Park S."/>
        </authorList>
    </citation>
    <scope>NUCLEOTIDE SEQUENCE [LARGE SCALE GENOMIC DNA]</scope>
    <source>
        <strain evidence="17">chi3</strain>
    </source>
</reference>
<keyword evidence="13" id="KW-0732">Signal</keyword>
<dbReference type="InterPro" id="IPR039426">
    <property type="entry name" value="TonB-dep_rcpt-like"/>
</dbReference>
<dbReference type="Gene3D" id="2.40.170.20">
    <property type="entry name" value="TonB-dependent receptor, beta-barrel domain"/>
    <property type="match status" value="1"/>
</dbReference>
<keyword evidence="5 11" id="KW-0812">Transmembrane</keyword>
<dbReference type="InterPro" id="IPR036942">
    <property type="entry name" value="Beta-barrel_TonB_sf"/>
</dbReference>
<evidence type="ECO:0000256" key="3">
    <source>
        <dbReference type="ARBA" id="ARBA00022452"/>
    </source>
</evidence>
<comment type="subcellular location">
    <subcellularLocation>
        <location evidence="1 11">Cell outer membrane</location>
        <topology evidence="1 11">Multi-pass membrane protein</topology>
    </subcellularLocation>
</comment>
<keyword evidence="16" id="KW-0675">Receptor</keyword>
<sequence>MKHLKRLPLTVLASAIACSFAGAQENAQSDTEQTKKSEGFEVILVEAQRTTQNLQEVPVSVQVLYGSDLDDQNINELTQLSALAPTLQVGQDNTFAIRGIGSQIFAETIDPSVALAIDGVSLGRNALAGQPFNDIASIEVLNGPQGLLFGKNASAGLINITTQRPILDEFSGHASLEYNLRDTTPTDATGQIVKGTLNMPVSDHSALRVNVLYSDQDPLIDNVYPNDDVRTDLGQEKRGIKAKYLYLDGPLTVYLMADYNTNDGTGERYSRTFRTVDPNSELVDLLAADNIVAGPENMVNNSDGAMFRDVETGGLQGEVSYLFESGIELINIAAWRYFDSDTNLHNDFSSKRDIVDNPNTNEYSQVSNELRFIFPETDSYRGQAGLFYFNSTSDMTNRLEVQGPPPFVAVGFPYCVGAEISGPPPGCPYSNDVFLGNDSITELEQTSYAAFGQFDFFLTDKLTATAGARVTQDEISTDVLQMQRDYFIGIGGPRGRFVESVDNTNISWKLGMQYQSSSELMLYASVGQGYKAPGFNTDNQGNENIPFAVEDEISTTVEAGFKSTLLDNKLIFNVSLFNTKFDNYQAQSFNLEAQAFIIQNAATVTSRGAEISARALVSDNLTLFWDASVLDSTFDEFDAASCTPDSVECGPDDAFFNAAGYSTPLAADFTSNLQAKYERELTADIYGFVNAGLYYRSEISYGIGSPETELDAISTFNISAGIETMNGLQVSVFCNNCTDEKYPFSIAFDPGENNDGLISTQQSWGLNSVRSIGISVSQSF</sequence>
<evidence type="ECO:0000256" key="12">
    <source>
        <dbReference type="RuleBase" id="RU003357"/>
    </source>
</evidence>
<evidence type="ECO:0000256" key="4">
    <source>
        <dbReference type="ARBA" id="ARBA00022496"/>
    </source>
</evidence>
<evidence type="ECO:0000256" key="7">
    <source>
        <dbReference type="ARBA" id="ARBA00023065"/>
    </source>
</evidence>
<evidence type="ECO:0000313" key="16">
    <source>
        <dbReference type="EMBL" id="MDC8831868.1"/>
    </source>
</evidence>